<dbReference type="Proteomes" id="UP000270649">
    <property type="component" value="Unassembled WGS sequence"/>
</dbReference>
<reference evidence="2 3" key="1">
    <citation type="submission" date="2018-10" db="EMBL/GenBank/DDBJ databases">
        <title>Corynebacterium macginleyi genome sequencing and assembly of the type strain and two clinical samples.</title>
        <authorList>
            <person name="Bernier A.-M."/>
            <person name="Bernard K."/>
        </authorList>
    </citation>
    <scope>NUCLEOTIDE SEQUENCE [LARGE SCALE GENOMIC DNA]</scope>
    <source>
        <strain evidence="2 3">NML 120205</strain>
    </source>
</reference>
<feature type="domain" description="YcaO" evidence="1">
    <location>
        <begin position="73"/>
        <end position="440"/>
    </location>
</feature>
<sequence length="440" mass="47996">MSIPARIKSEVKWSDRKASNRALHELGSSYIGVAPVSYAITYEPGELPSTYIGIECCEAQLTLGYPANRNNGGANLEAESSFLAGVAETIERYSAAYAMMSDLQADPRLPALLPAGGRPFSPEQYERQGFGYAPYDEETMLWTTAYDPLTETEVRVPSSAVFLREFSAQPKAHDYHTSNGLAAGPSLEEAFLSGLLELVERDGVMRAWESRWSPPKINMYSGSRVRNFVEEYASRSALEYTALDLTPLTGVPTVLGIVIDSRGREFMMGTGAKASWDPEQATIGALTEAFHCVGYSKNILRSRGRMPEDTRLARENVRDLEDHVRFYASSEAVKRSSWLLSCTKTSDLSEMGSIVAPTPGQAVLNLLEILAEQGVRCAGVDVTSPDIAETPLRVVRVISDELVPLTVGYGNAHLGYSRLSSMFSASSGSPSINPDPHPFP</sequence>
<dbReference type="RefSeq" id="WP_121928304.1">
    <property type="nucleotide sequence ID" value="NZ_REGC01000032.1"/>
</dbReference>
<proteinExistence type="predicted"/>
<dbReference type="EMBL" id="REGC01000032">
    <property type="protein sequence ID" value="RMB56379.1"/>
    <property type="molecule type" value="Genomic_DNA"/>
</dbReference>
<dbReference type="Gene3D" id="3.30.40.250">
    <property type="match status" value="1"/>
</dbReference>
<dbReference type="PROSITE" id="PS51664">
    <property type="entry name" value="YCAO"/>
    <property type="match status" value="1"/>
</dbReference>
<dbReference type="Gene3D" id="3.30.1330.230">
    <property type="match status" value="1"/>
</dbReference>
<gene>
    <name evidence="2" type="ORF">D9543_11320</name>
</gene>
<dbReference type="InterPro" id="IPR003776">
    <property type="entry name" value="YcaO-like_dom"/>
</dbReference>
<comment type="caution">
    <text evidence="2">The sequence shown here is derived from an EMBL/GenBank/DDBJ whole genome shotgun (WGS) entry which is preliminary data.</text>
</comment>
<dbReference type="PANTHER" id="PTHR37809:SF1">
    <property type="entry name" value="RIBOSOMAL PROTEIN S12 METHYLTHIOTRANSFERASE ACCESSORY FACTOR YCAO"/>
    <property type="match status" value="1"/>
</dbReference>
<name>A0A3M0G5K1_9CORY</name>
<dbReference type="PANTHER" id="PTHR37809">
    <property type="entry name" value="RIBOSOMAL PROTEIN S12 METHYLTHIOTRANSFERASE ACCESSORY FACTOR YCAO"/>
    <property type="match status" value="1"/>
</dbReference>
<protein>
    <recommendedName>
        <fullName evidence="1">YcaO domain-containing protein</fullName>
    </recommendedName>
</protein>
<evidence type="ECO:0000313" key="3">
    <source>
        <dbReference type="Proteomes" id="UP000270649"/>
    </source>
</evidence>
<evidence type="ECO:0000259" key="1">
    <source>
        <dbReference type="PROSITE" id="PS51664"/>
    </source>
</evidence>
<dbReference type="Pfam" id="PF02624">
    <property type="entry name" value="YcaO"/>
    <property type="match status" value="1"/>
</dbReference>
<accession>A0A3M0G5K1</accession>
<dbReference type="AlphaFoldDB" id="A0A3M0G5K1"/>
<evidence type="ECO:0000313" key="2">
    <source>
        <dbReference type="EMBL" id="RMB56379.1"/>
    </source>
</evidence>
<organism evidence="2 3">
    <name type="scientific">Corynebacterium macginleyi</name>
    <dbReference type="NCBI Taxonomy" id="38290"/>
    <lineage>
        <taxon>Bacteria</taxon>
        <taxon>Bacillati</taxon>
        <taxon>Actinomycetota</taxon>
        <taxon>Actinomycetes</taxon>
        <taxon>Mycobacteriales</taxon>
        <taxon>Corynebacteriaceae</taxon>
        <taxon>Corynebacterium</taxon>
    </lineage>
</organism>
<dbReference type="Gene3D" id="3.30.160.660">
    <property type="match status" value="1"/>
</dbReference>